<evidence type="ECO:0000256" key="1">
    <source>
        <dbReference type="SAM" id="Phobius"/>
    </source>
</evidence>
<keyword evidence="1" id="KW-0812">Transmembrane</keyword>
<accession>A0ABD5YCL0</accession>
<organism evidence="2 3">
    <name type="scientific">Halorubrum yunnanense</name>
    <dbReference type="NCBI Taxonomy" id="1526162"/>
    <lineage>
        <taxon>Archaea</taxon>
        <taxon>Methanobacteriati</taxon>
        <taxon>Methanobacteriota</taxon>
        <taxon>Stenosarchaea group</taxon>
        <taxon>Halobacteria</taxon>
        <taxon>Halobacteriales</taxon>
        <taxon>Haloferacaceae</taxon>
        <taxon>Halorubrum</taxon>
    </lineage>
</organism>
<comment type="caution">
    <text evidence="2">The sequence shown here is derived from an EMBL/GenBank/DDBJ whole genome shotgun (WGS) entry which is preliminary data.</text>
</comment>
<evidence type="ECO:0000313" key="3">
    <source>
        <dbReference type="Proteomes" id="UP001596390"/>
    </source>
</evidence>
<keyword evidence="1" id="KW-0472">Membrane</keyword>
<sequence>MEEAGGSNPPQPIFSTSPAFKRSAFAIAVLAVLAAAPEYVVDALYVWQAGAGRPARSADRRHGLLGRSGR</sequence>
<evidence type="ECO:0000313" key="2">
    <source>
        <dbReference type="EMBL" id="MFC7185644.1"/>
    </source>
</evidence>
<dbReference type="AlphaFoldDB" id="A0ABD5YCL0"/>
<reference evidence="2 3" key="1">
    <citation type="journal article" date="2019" name="Int. J. Syst. Evol. Microbiol.">
        <title>The Global Catalogue of Microorganisms (GCM) 10K type strain sequencing project: providing services to taxonomists for standard genome sequencing and annotation.</title>
        <authorList>
            <consortium name="The Broad Institute Genomics Platform"/>
            <consortium name="The Broad Institute Genome Sequencing Center for Infectious Disease"/>
            <person name="Wu L."/>
            <person name="Ma J."/>
        </authorList>
    </citation>
    <scope>NUCLEOTIDE SEQUENCE [LARGE SCALE GENOMIC DNA]</scope>
    <source>
        <strain evidence="2 3">Q85</strain>
    </source>
</reference>
<proteinExistence type="predicted"/>
<dbReference type="RefSeq" id="WP_267662626.1">
    <property type="nucleotide sequence ID" value="NZ_JAODIX010000007.1"/>
</dbReference>
<gene>
    <name evidence="2" type="ORF">ACFQMK_01765</name>
</gene>
<feature type="transmembrane region" description="Helical" evidence="1">
    <location>
        <begin position="24"/>
        <end position="47"/>
    </location>
</feature>
<name>A0ABD5YCL0_9EURY</name>
<keyword evidence="3" id="KW-1185">Reference proteome</keyword>
<protein>
    <submittedName>
        <fullName evidence="2">Uncharacterized protein</fullName>
    </submittedName>
</protein>
<dbReference type="EMBL" id="JBHSZZ010000007">
    <property type="protein sequence ID" value="MFC7185644.1"/>
    <property type="molecule type" value="Genomic_DNA"/>
</dbReference>
<keyword evidence="1" id="KW-1133">Transmembrane helix</keyword>
<dbReference type="Proteomes" id="UP001596390">
    <property type="component" value="Unassembled WGS sequence"/>
</dbReference>